<dbReference type="Pfam" id="PF00717">
    <property type="entry name" value="Peptidase_S24"/>
    <property type="match status" value="1"/>
</dbReference>
<evidence type="ECO:0000313" key="2">
    <source>
        <dbReference type="EMBL" id="SHF51551.1"/>
    </source>
</evidence>
<gene>
    <name evidence="2" type="ORF">SAMN05444349_12339</name>
</gene>
<dbReference type="RefSeq" id="WP_025075206.1">
    <property type="nucleotide sequence ID" value="NZ_FQVD01000023.1"/>
</dbReference>
<sequence length="112" mass="12830">METEPKVIAFKIEGDSMDNGSYESLPKGCYVLVEAYSIDNFKSSITSRPDDFWVIKTKDGYLVKQVTDYIEGVAIKCHSLNTKYQDFIIKLEDIISVYLVTARQSKAIRYKN</sequence>
<keyword evidence="3" id="KW-1185">Reference proteome</keyword>
<accession>A0A1M5CA29</accession>
<reference evidence="2 3" key="1">
    <citation type="submission" date="2016-11" db="EMBL/GenBank/DDBJ databases">
        <authorList>
            <person name="Jaros S."/>
            <person name="Januszkiewicz K."/>
            <person name="Wedrychowicz H."/>
        </authorList>
    </citation>
    <scope>NUCLEOTIDE SEQUENCE [LARGE SCALE GENOMIC DNA]</scope>
    <source>
        <strain evidence="2 3">DSM 26883</strain>
    </source>
</reference>
<proteinExistence type="predicted"/>
<dbReference type="EMBL" id="FQVD01000023">
    <property type="protein sequence ID" value="SHF51551.1"/>
    <property type="molecule type" value="Genomic_DNA"/>
</dbReference>
<dbReference type="AlphaFoldDB" id="A0A1M5CA29"/>
<dbReference type="Proteomes" id="UP000184436">
    <property type="component" value="Unassembled WGS sequence"/>
</dbReference>
<evidence type="ECO:0000259" key="1">
    <source>
        <dbReference type="Pfam" id="PF00717"/>
    </source>
</evidence>
<dbReference type="InterPro" id="IPR036286">
    <property type="entry name" value="LexA/Signal_pep-like_sf"/>
</dbReference>
<dbReference type="InterPro" id="IPR015927">
    <property type="entry name" value="Peptidase_S24_S26A/B/C"/>
</dbReference>
<organism evidence="2 3">
    <name type="scientific">Bacteroides faecichinchillae</name>
    <dbReference type="NCBI Taxonomy" id="871325"/>
    <lineage>
        <taxon>Bacteria</taxon>
        <taxon>Pseudomonadati</taxon>
        <taxon>Bacteroidota</taxon>
        <taxon>Bacteroidia</taxon>
        <taxon>Bacteroidales</taxon>
        <taxon>Bacteroidaceae</taxon>
        <taxon>Bacteroides</taxon>
    </lineage>
</organism>
<dbReference type="InterPro" id="IPR039418">
    <property type="entry name" value="LexA-like"/>
</dbReference>
<dbReference type="Gene3D" id="2.10.109.10">
    <property type="entry name" value="Umud Fragment, subunit A"/>
    <property type="match status" value="1"/>
</dbReference>
<protein>
    <submittedName>
        <fullName evidence="2">Peptidase S24-like</fullName>
    </submittedName>
</protein>
<evidence type="ECO:0000313" key="3">
    <source>
        <dbReference type="Proteomes" id="UP000184436"/>
    </source>
</evidence>
<dbReference type="SUPFAM" id="SSF51306">
    <property type="entry name" value="LexA/Signal peptidase"/>
    <property type="match status" value="1"/>
</dbReference>
<dbReference type="STRING" id="871325.SAMN05444349_12339"/>
<name>A0A1M5CA29_9BACE</name>
<dbReference type="CDD" id="cd06529">
    <property type="entry name" value="S24_LexA-like"/>
    <property type="match status" value="1"/>
</dbReference>
<feature type="domain" description="Peptidase S24/S26A/S26B/S26C" evidence="1">
    <location>
        <begin position="3"/>
        <end position="92"/>
    </location>
</feature>
<dbReference type="OrthoDB" id="796548at2"/>